<dbReference type="NCBIfam" id="TIGR00168">
    <property type="entry name" value="infC"/>
    <property type="match status" value="1"/>
</dbReference>
<dbReference type="Gene3D" id="3.30.110.10">
    <property type="entry name" value="Translation initiation factor 3 (IF-3), C-terminal domain"/>
    <property type="match status" value="1"/>
</dbReference>
<dbReference type="SUPFAM" id="SSF54364">
    <property type="entry name" value="Translation initiation factor IF3, N-terminal domain"/>
    <property type="match status" value="1"/>
</dbReference>
<feature type="compositionally biased region" description="Polar residues" evidence="4">
    <location>
        <begin position="433"/>
        <end position="448"/>
    </location>
</feature>
<dbReference type="EMBL" id="CAWUPB010000913">
    <property type="protein sequence ID" value="CAK7329465.1"/>
    <property type="molecule type" value="Genomic_DNA"/>
</dbReference>
<evidence type="ECO:0000256" key="4">
    <source>
        <dbReference type="SAM" id="MobiDB-lite"/>
    </source>
</evidence>
<feature type="region of interest" description="Disordered" evidence="4">
    <location>
        <begin position="200"/>
        <end position="225"/>
    </location>
</feature>
<dbReference type="AlphaFoldDB" id="A0AAV1R923"/>
<dbReference type="InterPro" id="IPR001288">
    <property type="entry name" value="Translation_initiation_fac_3"/>
</dbReference>
<dbReference type="PANTHER" id="PTHR10938:SF4">
    <property type="entry name" value="TRANSLATION INITIATION FACTOR IF3-1, MITOCHONDRIAL"/>
    <property type="match status" value="1"/>
</dbReference>
<dbReference type="InterPro" id="IPR019814">
    <property type="entry name" value="Translation_initiation_fac_3_N"/>
</dbReference>
<sequence>MALWNRINQSKIKFLSIQFKRYYVQIPYDSSLNYAAASSRARVLENPVRGFVKKPFDFCNNVRFFAAPVQANGKKKEKVGGPKLNEKITAQVVRLVTDEGHSVVSLREALEQAKRLDLDLVEVDINANPPVCKLMNFNREKYKKEQKEKGRAKSKSGETLRKGDYKEVRFSVKTEQKDLEMKADAVKKLMDRGYRVKCMAMGNTKRQSKSKGPSNEDPETEEFERAKADKEMLALLSRLTTLIEDVSIVDSGPKAGRKMAYVIVRHVKFGTAKKGGAKMEKLAAAEPTAKQSAPTKSPAMFKKEPAEFDMEAEDDSRPAHDAGDAGLPSSLPENRYRKIEPRNQFPQTSMGTGKRDTLRSESHFVNQRRQPQPQMNATHSMGERKQVRPDPAALRNLKPPHETRKQDASCPETTKPASSYGIFSSAKAGLPGNQGSVADSNKNSQGNSSTGGHGANPNLPSSKSDGAVDQDGQKRFGIFSRGIPK</sequence>
<dbReference type="InterPro" id="IPR036787">
    <property type="entry name" value="T_IF-3_N_sf"/>
</dbReference>
<reference evidence="6 7" key="1">
    <citation type="submission" date="2024-01" db="EMBL/GenBank/DDBJ databases">
        <authorList>
            <person name="Waweru B."/>
        </authorList>
    </citation>
    <scope>NUCLEOTIDE SEQUENCE [LARGE SCALE GENOMIC DNA]</scope>
</reference>
<gene>
    <name evidence="6" type="ORF">DCAF_LOCUS7220</name>
</gene>
<organism evidence="6 7">
    <name type="scientific">Dovyalis caffra</name>
    <dbReference type="NCBI Taxonomy" id="77055"/>
    <lineage>
        <taxon>Eukaryota</taxon>
        <taxon>Viridiplantae</taxon>
        <taxon>Streptophyta</taxon>
        <taxon>Embryophyta</taxon>
        <taxon>Tracheophyta</taxon>
        <taxon>Spermatophyta</taxon>
        <taxon>Magnoliopsida</taxon>
        <taxon>eudicotyledons</taxon>
        <taxon>Gunneridae</taxon>
        <taxon>Pentapetalae</taxon>
        <taxon>rosids</taxon>
        <taxon>fabids</taxon>
        <taxon>Malpighiales</taxon>
        <taxon>Salicaceae</taxon>
        <taxon>Flacourtieae</taxon>
        <taxon>Dovyalis</taxon>
    </lineage>
</organism>
<keyword evidence="2" id="KW-0396">Initiation factor</keyword>
<evidence type="ECO:0000313" key="7">
    <source>
        <dbReference type="Proteomes" id="UP001314170"/>
    </source>
</evidence>
<feature type="compositionally biased region" description="Basic and acidic residues" evidence="4">
    <location>
        <begin position="353"/>
        <end position="362"/>
    </location>
</feature>
<accession>A0AAV1R923</accession>
<dbReference type="Proteomes" id="UP001314170">
    <property type="component" value="Unassembled WGS sequence"/>
</dbReference>
<evidence type="ECO:0000256" key="1">
    <source>
        <dbReference type="ARBA" id="ARBA00005439"/>
    </source>
</evidence>
<comment type="similarity">
    <text evidence="1">Belongs to the IF-3 family.</text>
</comment>
<feature type="domain" description="Translation initiation factor 3 N-terminal" evidence="5">
    <location>
        <begin position="84"/>
        <end position="149"/>
    </location>
</feature>
<dbReference type="GO" id="GO:0032790">
    <property type="term" value="P:ribosome disassembly"/>
    <property type="evidence" value="ECO:0007669"/>
    <property type="project" value="TreeGrafter"/>
</dbReference>
<dbReference type="InterPro" id="IPR036788">
    <property type="entry name" value="T_IF-3_C_sf"/>
</dbReference>
<proteinExistence type="inferred from homology"/>
<keyword evidence="3" id="KW-0648">Protein biosynthesis</keyword>
<evidence type="ECO:0000313" key="6">
    <source>
        <dbReference type="EMBL" id="CAK7329465.1"/>
    </source>
</evidence>
<name>A0AAV1R923_9ROSI</name>
<feature type="region of interest" description="Disordered" evidence="4">
    <location>
        <begin position="306"/>
        <end position="485"/>
    </location>
</feature>
<protein>
    <recommendedName>
        <fullName evidence="5">Translation initiation factor 3 N-terminal domain-containing protein</fullName>
    </recommendedName>
</protein>
<dbReference type="GO" id="GO:0043022">
    <property type="term" value="F:ribosome binding"/>
    <property type="evidence" value="ECO:0007669"/>
    <property type="project" value="TreeGrafter"/>
</dbReference>
<evidence type="ECO:0000259" key="5">
    <source>
        <dbReference type="Pfam" id="PF05198"/>
    </source>
</evidence>
<dbReference type="Pfam" id="PF05198">
    <property type="entry name" value="IF3_N"/>
    <property type="match status" value="1"/>
</dbReference>
<comment type="caution">
    <text evidence="6">The sequence shown here is derived from an EMBL/GenBank/DDBJ whole genome shotgun (WGS) entry which is preliminary data.</text>
</comment>
<dbReference type="GO" id="GO:0003743">
    <property type="term" value="F:translation initiation factor activity"/>
    <property type="evidence" value="ECO:0007669"/>
    <property type="project" value="UniProtKB-KW"/>
</dbReference>
<evidence type="ECO:0000256" key="3">
    <source>
        <dbReference type="ARBA" id="ARBA00022917"/>
    </source>
</evidence>
<dbReference type="PANTHER" id="PTHR10938">
    <property type="entry name" value="TRANSLATION INITIATION FACTOR IF-3"/>
    <property type="match status" value="1"/>
</dbReference>
<keyword evidence="7" id="KW-1185">Reference proteome</keyword>
<dbReference type="Gene3D" id="3.10.20.80">
    <property type="entry name" value="Translation initiation factor 3 (IF-3), N-terminal domain"/>
    <property type="match status" value="1"/>
</dbReference>
<feature type="compositionally biased region" description="Polar residues" evidence="4">
    <location>
        <begin position="363"/>
        <end position="379"/>
    </location>
</feature>
<evidence type="ECO:0000256" key="2">
    <source>
        <dbReference type="ARBA" id="ARBA00022540"/>
    </source>
</evidence>
<dbReference type="SUPFAM" id="SSF55200">
    <property type="entry name" value="Translation initiation factor IF3, C-terminal domain"/>
    <property type="match status" value="1"/>
</dbReference>